<accession>A0A3P8JN02</accession>
<dbReference type="PANTHER" id="PTHR30451">
    <property type="entry name" value="OUTER MEMBRANE USHER PROTEIN"/>
    <property type="match status" value="1"/>
</dbReference>
<evidence type="ECO:0000313" key="8">
    <source>
        <dbReference type="EMBL" id="VDR24667.1"/>
    </source>
</evidence>
<dbReference type="Pfam" id="PF00577">
    <property type="entry name" value="Usher"/>
    <property type="match status" value="1"/>
</dbReference>
<proteinExistence type="inferred from homology"/>
<evidence type="ECO:0000313" key="9">
    <source>
        <dbReference type="Proteomes" id="UP000274346"/>
    </source>
</evidence>
<comment type="subcellular location">
    <subcellularLocation>
        <location evidence="1">Cell outer membrane</location>
        <topology evidence="1">Multi-pass membrane protein</topology>
    </subcellularLocation>
</comment>
<comment type="similarity">
    <text evidence="2">Belongs to the fimbrial export usher family.</text>
</comment>
<dbReference type="PANTHER" id="PTHR30451:SF21">
    <property type="entry name" value="FIMBRIAL USHER DOMAIN-CONTAINING PROTEIN YDET-RELATED"/>
    <property type="match status" value="1"/>
</dbReference>
<dbReference type="Proteomes" id="UP000274346">
    <property type="component" value="Chromosome"/>
</dbReference>
<dbReference type="FunFam" id="2.60.40.3110:FF:000001">
    <property type="entry name" value="Putative fimbrial outer membrane usher"/>
    <property type="match status" value="1"/>
</dbReference>
<dbReference type="AlphaFoldDB" id="A0A3P8JN02"/>
<sequence>MLPASLNGYAPEVRGIARSSATVTVQQNGNTIYQTSVPAGEFMLKDLYPTSSGGDLQVTIEESDGSKTQYTVPFASVPNLVRSGQIKYALGAGKLRAVGSQNSPTFAQGELFFRLGIRPHLLRRRAACRALQAGSRWRRTKSRALWRLLRRCDPCAQRAGRRSALRRGLRAPAIQQAA</sequence>
<dbReference type="GO" id="GO:0009279">
    <property type="term" value="C:cell outer membrane"/>
    <property type="evidence" value="ECO:0007669"/>
    <property type="project" value="UniProtKB-SubCell"/>
</dbReference>
<dbReference type="Gene3D" id="2.60.40.3110">
    <property type="match status" value="1"/>
</dbReference>
<keyword evidence="3" id="KW-0813">Transport</keyword>
<gene>
    <name evidence="8" type="primary">fimD_2</name>
    <name evidence="8" type="ORF">NCTC13098_00963</name>
</gene>
<dbReference type="GO" id="GO:0009297">
    <property type="term" value="P:pilus assembly"/>
    <property type="evidence" value="ECO:0007669"/>
    <property type="project" value="InterPro"/>
</dbReference>
<dbReference type="GO" id="GO:0015473">
    <property type="term" value="F:fimbrial usher porin activity"/>
    <property type="evidence" value="ECO:0007669"/>
    <property type="project" value="InterPro"/>
</dbReference>
<keyword evidence="6" id="KW-0472">Membrane</keyword>
<evidence type="ECO:0000256" key="2">
    <source>
        <dbReference type="ARBA" id="ARBA00008064"/>
    </source>
</evidence>
<evidence type="ECO:0000256" key="3">
    <source>
        <dbReference type="ARBA" id="ARBA00022448"/>
    </source>
</evidence>
<evidence type="ECO:0000256" key="1">
    <source>
        <dbReference type="ARBA" id="ARBA00004571"/>
    </source>
</evidence>
<evidence type="ECO:0000256" key="5">
    <source>
        <dbReference type="ARBA" id="ARBA00022729"/>
    </source>
</evidence>
<keyword evidence="5" id="KW-0732">Signal</keyword>
<evidence type="ECO:0000256" key="4">
    <source>
        <dbReference type="ARBA" id="ARBA00022692"/>
    </source>
</evidence>
<protein>
    <submittedName>
        <fullName evidence="8">Outer membrane usher protein fimD</fullName>
    </submittedName>
</protein>
<keyword evidence="7" id="KW-0998">Cell outer membrane</keyword>
<evidence type="ECO:0000256" key="7">
    <source>
        <dbReference type="ARBA" id="ARBA00023237"/>
    </source>
</evidence>
<organism evidence="8 9">
    <name type="scientific">Raoultella terrigena</name>
    <name type="common">Klebsiella terrigena</name>
    <dbReference type="NCBI Taxonomy" id="577"/>
    <lineage>
        <taxon>Bacteria</taxon>
        <taxon>Pseudomonadati</taxon>
        <taxon>Pseudomonadota</taxon>
        <taxon>Gammaproteobacteria</taxon>
        <taxon>Enterobacterales</taxon>
        <taxon>Enterobacteriaceae</taxon>
        <taxon>Klebsiella/Raoultella group</taxon>
        <taxon>Raoultella</taxon>
    </lineage>
</organism>
<reference evidence="8 9" key="1">
    <citation type="submission" date="2018-12" db="EMBL/GenBank/DDBJ databases">
        <authorList>
            <consortium name="Pathogen Informatics"/>
        </authorList>
    </citation>
    <scope>NUCLEOTIDE SEQUENCE [LARGE SCALE GENOMIC DNA]</scope>
    <source>
        <strain evidence="8 9">NCTC13098</strain>
    </source>
</reference>
<dbReference type="InterPro" id="IPR000015">
    <property type="entry name" value="Fimb_usher"/>
</dbReference>
<name>A0A3P8JN02_RAOTE</name>
<keyword evidence="4" id="KW-0812">Transmembrane</keyword>
<dbReference type="KEGG" id="rtg:NCTC13098_00963"/>
<dbReference type="EMBL" id="LR131271">
    <property type="protein sequence ID" value="VDR24667.1"/>
    <property type="molecule type" value="Genomic_DNA"/>
</dbReference>
<evidence type="ECO:0000256" key="6">
    <source>
        <dbReference type="ARBA" id="ARBA00023136"/>
    </source>
</evidence>